<dbReference type="AlphaFoldDB" id="A0A6J7GJ04"/>
<proteinExistence type="predicted"/>
<reference evidence="1" key="1">
    <citation type="submission" date="2020-05" db="EMBL/GenBank/DDBJ databases">
        <authorList>
            <person name="Chiriac C."/>
            <person name="Salcher M."/>
            <person name="Ghai R."/>
            <person name="Kavagutti S V."/>
        </authorList>
    </citation>
    <scope>NUCLEOTIDE SEQUENCE</scope>
</reference>
<evidence type="ECO:0000313" key="1">
    <source>
        <dbReference type="EMBL" id="CAB4906608.1"/>
    </source>
</evidence>
<organism evidence="1">
    <name type="scientific">freshwater metagenome</name>
    <dbReference type="NCBI Taxonomy" id="449393"/>
    <lineage>
        <taxon>unclassified sequences</taxon>
        <taxon>metagenomes</taxon>
        <taxon>ecological metagenomes</taxon>
    </lineage>
</organism>
<accession>A0A6J7GJ04</accession>
<gene>
    <name evidence="1" type="ORF">UFOPK3519_01144</name>
</gene>
<protein>
    <submittedName>
        <fullName evidence="1">Unannotated protein</fullName>
    </submittedName>
</protein>
<sequence length="176" mass="19592">MSLACLPLTECRSTPWHLGRMPIRRCHFLPWTNPCTAACALWSLAASLPAGSPNLNRESEKSPGDTWPNCKTVSPLTSSKILQVVFPWMSSLSSSAFPLKTVTSCASSQTCWCIVKKECRMFPPRGLLQLWTLWSITQRCWLSAVHAQQTISPQPCLQPRSMVTASTMMRSLVSCF</sequence>
<name>A0A6J7GJ04_9ZZZZ</name>
<dbReference type="EMBL" id="CAFBMG010000090">
    <property type="protein sequence ID" value="CAB4906608.1"/>
    <property type="molecule type" value="Genomic_DNA"/>
</dbReference>